<protein>
    <submittedName>
        <fullName evidence="2">Uncharacterized protein</fullName>
    </submittedName>
</protein>
<dbReference type="Proteomes" id="UP000265520">
    <property type="component" value="Unassembled WGS sequence"/>
</dbReference>
<reference evidence="2 3" key="1">
    <citation type="journal article" date="2018" name="Front. Plant Sci.">
        <title>Red Clover (Trifolium pratense) and Zigzag Clover (T. medium) - A Picture of Genomic Similarities and Differences.</title>
        <authorList>
            <person name="Dluhosova J."/>
            <person name="Istvanek J."/>
            <person name="Nedelnik J."/>
            <person name="Repkova J."/>
        </authorList>
    </citation>
    <scope>NUCLEOTIDE SEQUENCE [LARGE SCALE GENOMIC DNA]</scope>
    <source>
        <strain evidence="3">cv. 10/8</strain>
        <tissue evidence="2">Leaf</tissue>
    </source>
</reference>
<comment type="caution">
    <text evidence="2">The sequence shown here is derived from an EMBL/GenBank/DDBJ whole genome shotgun (WGS) entry which is preliminary data.</text>
</comment>
<sequence length="51" mass="5454">MKIHQQRRTESGSPPISDQVPLPTPSPSRLHHAVLEGVFAGSHSMCPAHGS</sequence>
<feature type="region of interest" description="Disordered" evidence="1">
    <location>
        <begin position="1"/>
        <end position="29"/>
    </location>
</feature>
<feature type="non-terminal residue" evidence="2">
    <location>
        <position position="51"/>
    </location>
</feature>
<dbReference type="EMBL" id="LXQA011341163">
    <property type="protein sequence ID" value="MCI93862.1"/>
    <property type="molecule type" value="Genomic_DNA"/>
</dbReference>
<evidence type="ECO:0000313" key="3">
    <source>
        <dbReference type="Proteomes" id="UP000265520"/>
    </source>
</evidence>
<keyword evidence="3" id="KW-1185">Reference proteome</keyword>
<evidence type="ECO:0000256" key="1">
    <source>
        <dbReference type="SAM" id="MobiDB-lite"/>
    </source>
</evidence>
<organism evidence="2 3">
    <name type="scientific">Trifolium medium</name>
    <dbReference type="NCBI Taxonomy" id="97028"/>
    <lineage>
        <taxon>Eukaryota</taxon>
        <taxon>Viridiplantae</taxon>
        <taxon>Streptophyta</taxon>
        <taxon>Embryophyta</taxon>
        <taxon>Tracheophyta</taxon>
        <taxon>Spermatophyta</taxon>
        <taxon>Magnoliopsida</taxon>
        <taxon>eudicotyledons</taxon>
        <taxon>Gunneridae</taxon>
        <taxon>Pentapetalae</taxon>
        <taxon>rosids</taxon>
        <taxon>fabids</taxon>
        <taxon>Fabales</taxon>
        <taxon>Fabaceae</taxon>
        <taxon>Papilionoideae</taxon>
        <taxon>50 kb inversion clade</taxon>
        <taxon>NPAAA clade</taxon>
        <taxon>Hologalegina</taxon>
        <taxon>IRL clade</taxon>
        <taxon>Trifolieae</taxon>
        <taxon>Trifolium</taxon>
    </lineage>
</organism>
<dbReference type="AlphaFoldDB" id="A0A392W2E3"/>
<evidence type="ECO:0000313" key="2">
    <source>
        <dbReference type="EMBL" id="MCI93862.1"/>
    </source>
</evidence>
<proteinExistence type="predicted"/>
<name>A0A392W2E3_9FABA</name>
<accession>A0A392W2E3</accession>